<dbReference type="PANTHER" id="PTHR43272">
    <property type="entry name" value="LONG-CHAIN-FATTY-ACID--COA LIGASE"/>
    <property type="match status" value="1"/>
</dbReference>
<dbReference type="PANTHER" id="PTHR43272:SF33">
    <property type="entry name" value="AMP-BINDING DOMAIN-CONTAINING PROTEIN-RELATED"/>
    <property type="match status" value="1"/>
</dbReference>
<dbReference type="GO" id="GO:0005783">
    <property type="term" value="C:endoplasmic reticulum"/>
    <property type="evidence" value="ECO:0007669"/>
    <property type="project" value="TreeGrafter"/>
</dbReference>
<dbReference type="Pfam" id="PF00501">
    <property type="entry name" value="AMP-binding"/>
    <property type="match status" value="1"/>
</dbReference>
<dbReference type="OrthoDB" id="1700726at2759"/>
<dbReference type="GO" id="GO:0016020">
    <property type="term" value="C:membrane"/>
    <property type="evidence" value="ECO:0007669"/>
    <property type="project" value="TreeGrafter"/>
</dbReference>
<name>A5DXL8_LODEL</name>
<keyword evidence="5" id="KW-1185">Reference proteome</keyword>
<dbReference type="STRING" id="379508.A5DXL8"/>
<accession>A5DXL8</accession>
<dbReference type="SUPFAM" id="SSF56801">
    <property type="entry name" value="Acetyl-CoA synthetase-like"/>
    <property type="match status" value="1"/>
</dbReference>
<reference evidence="4 5" key="1">
    <citation type="journal article" date="2009" name="Nature">
        <title>Evolution of pathogenicity and sexual reproduction in eight Candida genomes.</title>
        <authorList>
            <person name="Butler G."/>
            <person name="Rasmussen M.D."/>
            <person name="Lin M.F."/>
            <person name="Santos M.A."/>
            <person name="Sakthikumar S."/>
            <person name="Munro C.A."/>
            <person name="Rheinbay E."/>
            <person name="Grabherr M."/>
            <person name="Forche A."/>
            <person name="Reedy J.L."/>
            <person name="Agrafioti I."/>
            <person name="Arnaud M.B."/>
            <person name="Bates S."/>
            <person name="Brown A.J."/>
            <person name="Brunke S."/>
            <person name="Costanzo M.C."/>
            <person name="Fitzpatrick D.A."/>
            <person name="de Groot P.W."/>
            <person name="Harris D."/>
            <person name="Hoyer L.L."/>
            <person name="Hube B."/>
            <person name="Klis F.M."/>
            <person name="Kodira C."/>
            <person name="Lennard N."/>
            <person name="Logue M.E."/>
            <person name="Martin R."/>
            <person name="Neiman A.M."/>
            <person name="Nikolaou E."/>
            <person name="Quail M.A."/>
            <person name="Quinn J."/>
            <person name="Santos M.C."/>
            <person name="Schmitzberger F.F."/>
            <person name="Sherlock G."/>
            <person name="Shah P."/>
            <person name="Silverstein K.A."/>
            <person name="Skrzypek M.S."/>
            <person name="Soll D."/>
            <person name="Staggs R."/>
            <person name="Stansfield I."/>
            <person name="Stumpf M.P."/>
            <person name="Sudbery P.E."/>
            <person name="Srikantha T."/>
            <person name="Zeng Q."/>
            <person name="Berman J."/>
            <person name="Berriman M."/>
            <person name="Heitman J."/>
            <person name="Gow N.A."/>
            <person name="Lorenz M.C."/>
            <person name="Birren B.W."/>
            <person name="Kellis M."/>
            <person name="Cuomo C.A."/>
        </authorList>
    </citation>
    <scope>NUCLEOTIDE SEQUENCE [LARGE SCALE GENOMIC DNA]</scope>
    <source>
        <strain evidence="5">ATCC 11503 / BCRC 21390 / CBS 2605 / JCM 1781 / NBRC 1676 / NRRL YB-4239</strain>
    </source>
</reference>
<dbReference type="GO" id="GO:0004467">
    <property type="term" value="F:long-chain fatty acid-CoA ligase activity"/>
    <property type="evidence" value="ECO:0007669"/>
    <property type="project" value="TreeGrafter"/>
</dbReference>
<evidence type="ECO:0000313" key="5">
    <source>
        <dbReference type="Proteomes" id="UP000001996"/>
    </source>
</evidence>
<dbReference type="KEGG" id="lel:PVL30_002080"/>
<feature type="domain" description="AMP-dependent synthetase/ligase" evidence="3">
    <location>
        <begin position="152"/>
        <end position="539"/>
    </location>
</feature>
<dbReference type="InterPro" id="IPR000873">
    <property type="entry name" value="AMP-dep_synth/lig_dom"/>
</dbReference>
<keyword evidence="2" id="KW-0067">ATP-binding</keyword>
<dbReference type="InterPro" id="IPR042099">
    <property type="entry name" value="ANL_N_sf"/>
</dbReference>
<dbReference type="OMA" id="KCPIVEH"/>
<dbReference type="InParanoid" id="A5DXL8"/>
<dbReference type="GeneID" id="5233887"/>
<proteinExistence type="predicted"/>
<gene>
    <name evidence="4" type="ORF">LELG_02105</name>
</gene>
<dbReference type="GO" id="GO:0005524">
    <property type="term" value="F:ATP binding"/>
    <property type="evidence" value="ECO:0007669"/>
    <property type="project" value="UniProtKB-KW"/>
</dbReference>
<evidence type="ECO:0000313" key="4">
    <source>
        <dbReference type="EMBL" id="EDK43926.1"/>
    </source>
</evidence>
<evidence type="ECO:0000256" key="1">
    <source>
        <dbReference type="ARBA" id="ARBA00022741"/>
    </source>
</evidence>
<dbReference type="EMBL" id="CH981525">
    <property type="protein sequence ID" value="EDK43926.1"/>
    <property type="molecule type" value="Genomic_DNA"/>
</dbReference>
<dbReference type="VEuPathDB" id="FungiDB:LELG_02105"/>
<dbReference type="FunCoup" id="A5DXL8">
    <property type="interactions" value="281"/>
</dbReference>
<organism evidence="4 5">
    <name type="scientific">Lodderomyces elongisporus (strain ATCC 11503 / CBS 2605 / JCM 1781 / NBRC 1676 / NRRL YB-4239)</name>
    <name type="common">Yeast</name>
    <name type="synonym">Saccharomyces elongisporus</name>
    <dbReference type="NCBI Taxonomy" id="379508"/>
    <lineage>
        <taxon>Eukaryota</taxon>
        <taxon>Fungi</taxon>
        <taxon>Dikarya</taxon>
        <taxon>Ascomycota</taxon>
        <taxon>Saccharomycotina</taxon>
        <taxon>Pichiomycetes</taxon>
        <taxon>Debaryomycetaceae</taxon>
        <taxon>Candida/Lodderomyces clade</taxon>
        <taxon>Lodderomyces</taxon>
    </lineage>
</organism>
<dbReference type="Proteomes" id="UP000001996">
    <property type="component" value="Unassembled WGS sequence"/>
</dbReference>
<protein>
    <recommendedName>
        <fullName evidence="3">AMP-dependent synthetase/ligase domain-containing protein</fullName>
    </recommendedName>
</protein>
<dbReference type="HOGENOM" id="CLU_000022_45_4_1"/>
<keyword evidence="1" id="KW-0547">Nucleotide-binding</keyword>
<evidence type="ECO:0000259" key="3">
    <source>
        <dbReference type="Pfam" id="PF00501"/>
    </source>
</evidence>
<sequence length="730" mass="81411">MAYLIESLPQDVLKLLKDNLPIPPPQINEAIEVANSQQVGHSAVYRNIYCPDKLVSSLHPSLDTLYKLFEFGCTFNGEKPALGLREQIKHPDGSTTFGKYKWQTYNTIKQRRNNLGSGIFFILENNPYLTQSESHQRIKYDPTRKPEDETFVIAIFSHNRPEWALCDLASVAYSITNTALYDTLGPGTTNYILGLTEAPVVICSKEKIKTLIGLKRDDPQGLANLIAIVSMDKLSSEDIEDTALVKAANENKISLFDIDQVERLGAINPLDPIPPVPKTKFTISFTSGTTGANPKGVILTNENAICAVSFRCMRSFSPDDRYVVYSFLPMAHIYERANIQSNLATGAAIGFPQGRLPATLFDDIRELQPTVLALVPRVLTRLEAAIKAQTINLNNSWVKYIFTKAIDEKMRLQAEPNKEDINPTHIIYDRVLDKLRHKLGMGSVTNITTGSSPISPDTIKFIKAALNLGVSNGYGSTESFAGFLGSFRFDNDPGSIGPIGPTTECRLKDLPEMGYTSKDAGGPRGELLLRGPQIFQGYYKNPEATSEAFDEEGWFLTGDVAKIDPTHGNRMFIIDRVKNFFKMAQGEFITPERIENTYLSAFPFIQQIFVHGNSLESYLVGVVGLDPTTIGNYIKSRFGDEIVDQNDIVAFFNEPKNKKIFLQDLNNSTKNSLQGFEKVHNVDISFDPLTVQRGVVTPTLKIRRPICAKFFKDTLERLYSEGSILREGKL</sequence>
<evidence type="ECO:0000256" key="2">
    <source>
        <dbReference type="ARBA" id="ARBA00022840"/>
    </source>
</evidence>
<dbReference type="AlphaFoldDB" id="A5DXL8"/>
<dbReference type="Gene3D" id="3.40.50.12780">
    <property type="entry name" value="N-terminal domain of ligase-like"/>
    <property type="match status" value="1"/>
</dbReference>
<dbReference type="eggNOG" id="KOG1256">
    <property type="taxonomic scope" value="Eukaryota"/>
</dbReference>